<keyword evidence="1" id="KW-0436">Ligase</keyword>
<accession>A0A7D3ZVP1</accession>
<dbReference type="EMBL" id="CP053892">
    <property type="protein sequence ID" value="QKG20126.1"/>
    <property type="molecule type" value="Genomic_DNA"/>
</dbReference>
<dbReference type="GO" id="GO:0051116">
    <property type="term" value="F:cobaltochelatase activity"/>
    <property type="evidence" value="ECO:0007669"/>
    <property type="project" value="UniProtKB-EC"/>
</dbReference>
<reference evidence="1 2" key="1">
    <citation type="submission" date="2020-05" db="EMBL/GenBank/DDBJ databases">
        <title>Actinomadura verrucosospora NRRL-B18236 (PFL_A860) Genome sequencing and assembly.</title>
        <authorList>
            <person name="Samborskyy M."/>
        </authorList>
    </citation>
    <scope>NUCLEOTIDE SEQUENCE [LARGE SCALE GENOMIC DNA]</scope>
    <source>
        <strain evidence="1 2">NRRL:B18236</strain>
    </source>
</reference>
<dbReference type="AlphaFoldDB" id="A0A7D3ZVP1"/>
<organism evidence="1 2">
    <name type="scientific">Actinomadura verrucosospora</name>
    <dbReference type="NCBI Taxonomy" id="46165"/>
    <lineage>
        <taxon>Bacteria</taxon>
        <taxon>Bacillati</taxon>
        <taxon>Actinomycetota</taxon>
        <taxon>Actinomycetes</taxon>
        <taxon>Streptosporangiales</taxon>
        <taxon>Thermomonosporaceae</taxon>
        <taxon>Actinomadura</taxon>
    </lineage>
</organism>
<gene>
    <name evidence="1" type="ORF">ACTIVE_1762</name>
</gene>
<evidence type="ECO:0000313" key="2">
    <source>
        <dbReference type="Proteomes" id="UP000501240"/>
    </source>
</evidence>
<dbReference type="Proteomes" id="UP000501240">
    <property type="component" value="Chromosome"/>
</dbReference>
<keyword evidence="2" id="KW-1185">Reference proteome</keyword>
<dbReference type="EC" id="6.6.1.2" evidence="1"/>
<name>A0A7D3ZVP1_ACTVE</name>
<protein>
    <submittedName>
        <fullName evidence="1">Cobaltochelatase subunit CobN</fullName>
        <ecNumber evidence="1">6.6.1.2</ecNumber>
    </submittedName>
</protein>
<proteinExistence type="predicted"/>
<sequence length="81" mass="8318">MRGFGIGIDAADGGEGSLRAAEGFAEVHGLLACGGQSIVRLQCGWEETVAALMNEPSRIELAVEEGVQLFGGLGEAERGLS</sequence>
<evidence type="ECO:0000313" key="1">
    <source>
        <dbReference type="EMBL" id="QKG20126.1"/>
    </source>
</evidence>